<dbReference type="RefSeq" id="WP_004999296.1">
    <property type="nucleotide sequence ID" value="NZ_CH672427.1"/>
</dbReference>
<comment type="caution">
    <text evidence="2">The sequence shown here is derived from an EMBL/GenBank/DDBJ whole genome shotgun (WGS) entry which is preliminary data.</text>
</comment>
<dbReference type="InterPro" id="IPR005186">
    <property type="entry name" value="FlaG"/>
</dbReference>
<accession>A4BUC9</accession>
<dbReference type="eggNOG" id="COG1334">
    <property type="taxonomic scope" value="Bacteria"/>
</dbReference>
<reference evidence="2 3" key="1">
    <citation type="submission" date="2006-02" db="EMBL/GenBank/DDBJ databases">
        <authorList>
            <person name="Waterbury J."/>
            <person name="Ferriera S."/>
            <person name="Johnson J."/>
            <person name="Kravitz S."/>
            <person name="Halpern A."/>
            <person name="Remington K."/>
            <person name="Beeson K."/>
            <person name="Tran B."/>
            <person name="Rogers Y.-H."/>
            <person name="Friedman R."/>
            <person name="Venter J.C."/>
        </authorList>
    </citation>
    <scope>NUCLEOTIDE SEQUENCE [LARGE SCALE GENOMIC DNA]</scope>
    <source>
        <strain evidence="2 3">Nb-231</strain>
    </source>
</reference>
<dbReference type="OrthoDB" id="5741693at2"/>
<dbReference type="InterPro" id="IPR035924">
    <property type="entry name" value="FlaG-like_sf"/>
</dbReference>
<evidence type="ECO:0000256" key="1">
    <source>
        <dbReference type="SAM" id="MobiDB-lite"/>
    </source>
</evidence>
<protein>
    <submittedName>
        <fullName evidence="2">Flagellin FlaG, putative</fullName>
    </submittedName>
</protein>
<dbReference type="HOGENOM" id="CLU_120910_4_2_6"/>
<evidence type="ECO:0000313" key="3">
    <source>
        <dbReference type="Proteomes" id="UP000003374"/>
    </source>
</evidence>
<dbReference type="PANTHER" id="PTHR37166">
    <property type="entry name" value="PROTEIN FLAG"/>
    <property type="match status" value="1"/>
</dbReference>
<organism evidence="2 3">
    <name type="scientific">Nitrococcus mobilis Nb-231</name>
    <dbReference type="NCBI Taxonomy" id="314278"/>
    <lineage>
        <taxon>Bacteria</taxon>
        <taxon>Pseudomonadati</taxon>
        <taxon>Pseudomonadota</taxon>
        <taxon>Gammaproteobacteria</taxon>
        <taxon>Chromatiales</taxon>
        <taxon>Ectothiorhodospiraceae</taxon>
        <taxon>Nitrococcus</taxon>
    </lineage>
</organism>
<dbReference type="Proteomes" id="UP000003374">
    <property type="component" value="Unassembled WGS sequence"/>
</dbReference>
<keyword evidence="3" id="KW-1185">Reference proteome</keyword>
<feature type="region of interest" description="Disordered" evidence="1">
    <location>
        <begin position="22"/>
        <end position="42"/>
    </location>
</feature>
<dbReference type="EMBL" id="AAOF01000018">
    <property type="protein sequence ID" value="EAR20643.1"/>
    <property type="molecule type" value="Genomic_DNA"/>
</dbReference>
<proteinExistence type="predicted"/>
<sequence>MSNSINDSLVAIPPVMRHAEVNQGEAARGRPSRAERINPTEVANKTDGARAIVPAESIAEAAQKVRDFLQVAQRNLEFSVDKESGVTIIRVLNAATGELVRQIPPDEVLDIAERLDQPEGVLLRGQA</sequence>
<keyword evidence="2" id="KW-0969">Cilium</keyword>
<gene>
    <name evidence="2" type="ORF">NB231_01963</name>
</gene>
<name>A4BUC9_9GAMM</name>
<dbReference type="STRING" id="314278.NB231_01963"/>
<evidence type="ECO:0000313" key="2">
    <source>
        <dbReference type="EMBL" id="EAR20643.1"/>
    </source>
</evidence>
<dbReference type="SUPFAM" id="SSF160214">
    <property type="entry name" value="FlaG-like"/>
    <property type="match status" value="1"/>
</dbReference>
<dbReference type="Pfam" id="PF03646">
    <property type="entry name" value="FlaG"/>
    <property type="match status" value="1"/>
</dbReference>
<dbReference type="Gene3D" id="3.30.160.170">
    <property type="entry name" value="FlaG-like"/>
    <property type="match status" value="1"/>
</dbReference>
<keyword evidence="2" id="KW-0282">Flagellum</keyword>
<dbReference type="PANTHER" id="PTHR37166:SF1">
    <property type="entry name" value="PROTEIN FLAG"/>
    <property type="match status" value="1"/>
</dbReference>
<keyword evidence="2" id="KW-0966">Cell projection</keyword>
<dbReference type="AlphaFoldDB" id="A4BUC9"/>